<dbReference type="Proteomes" id="UP000226420">
    <property type="component" value="Unassembled WGS sequence"/>
</dbReference>
<name>A0AAJ4WAP9_9GAMM</name>
<protein>
    <submittedName>
        <fullName evidence="1">Uncharacterized protein</fullName>
    </submittedName>
</protein>
<reference evidence="1 2" key="1">
    <citation type="submission" date="2016-10" db="EMBL/GenBank/DDBJ databases">
        <authorList>
            <person name="Varghese N."/>
            <person name="Submissions S."/>
        </authorList>
    </citation>
    <scope>NUCLEOTIDE SEQUENCE [LARGE SCALE GENOMIC DNA]</scope>
    <source>
        <strain evidence="1 2">DSM 5563</strain>
    </source>
</reference>
<comment type="caution">
    <text evidence="1">The sequence shown here is derived from an EMBL/GenBank/DDBJ whole genome shotgun (WGS) entry which is preliminary data.</text>
</comment>
<dbReference type="SUPFAM" id="SSF58046">
    <property type="entry name" value="Fibritin"/>
    <property type="match status" value="1"/>
</dbReference>
<dbReference type="EMBL" id="FOLW01000005">
    <property type="protein sequence ID" value="SFC86646.1"/>
    <property type="molecule type" value="Genomic_DNA"/>
</dbReference>
<gene>
    <name evidence="1" type="ORF">SAMN02745723_10533</name>
</gene>
<dbReference type="Gene3D" id="1.10.287.210">
    <property type="match status" value="1"/>
</dbReference>
<sequence>MTIYQRPDEKILAESSKQGEVKDFPDISRGWGIVFDKTGGIPPMEWFNALGKRTDEAIRYLLQRGIAEWSKTEDYPVGAVVSYDKRIWLAEKNNKGIEPKMNTVWRESALTIDSANFIIEAPKDGERYVRCAGQWVKEEATQSNSENIVEHRSDKDEDLHVVFDIPLLKTLTSGRHIWQAKKGFCLYLYWQSEVSGTDESEWTCTKMRNDYPFILQVDKNSYFDSPEYWDEEEPSICVEGKMIPYLSSAEVYPIYFEISGCGNGTDIDLSERKQNISLWSQYCSGSGTDDIPNKGVDTQMDCDIQAIRRAQENYGSRIVGYNNCKMTIKVSDGRGNLIARKDGSSGYYSYCSSSDITSEYTLPYLHWSGVKLFRTEFPDYLVRLRCGEQARKTYDLDEKSNGNAKIGFTCDIVSLEENKYNRNPETWKSYDFKTESNELIQKVKNEDAVYLEQIMPGGMYFQFYAEVQSQFSANKFPFDGASVVAAPKTQ</sequence>
<dbReference type="RefSeq" id="WP_074822517.1">
    <property type="nucleotide sequence ID" value="NZ_FOLW01000005.1"/>
</dbReference>
<organism evidence="1 2">
    <name type="scientific">Pragia fontium DSM 5563 = ATCC 49100</name>
    <dbReference type="NCBI Taxonomy" id="1122977"/>
    <lineage>
        <taxon>Bacteria</taxon>
        <taxon>Pseudomonadati</taxon>
        <taxon>Pseudomonadota</taxon>
        <taxon>Gammaproteobacteria</taxon>
        <taxon>Enterobacterales</taxon>
        <taxon>Budviciaceae</taxon>
        <taxon>Pragia</taxon>
    </lineage>
</organism>
<evidence type="ECO:0000313" key="1">
    <source>
        <dbReference type="EMBL" id="SFC86646.1"/>
    </source>
</evidence>
<accession>A0AAJ4WAP9</accession>
<dbReference type="AlphaFoldDB" id="A0AAJ4WAP9"/>
<evidence type="ECO:0000313" key="2">
    <source>
        <dbReference type="Proteomes" id="UP000226420"/>
    </source>
</evidence>
<proteinExistence type="predicted"/>